<reference evidence="2 3" key="1">
    <citation type="journal article" date="2018" name="PLoS ONE">
        <title>The draft genome of Kipferlia bialata reveals reductive genome evolution in fornicate parasites.</title>
        <authorList>
            <person name="Tanifuji G."/>
            <person name="Takabayashi S."/>
            <person name="Kume K."/>
            <person name="Takagi M."/>
            <person name="Nakayama T."/>
            <person name="Kamikawa R."/>
            <person name="Inagaki Y."/>
            <person name="Hashimoto T."/>
        </authorList>
    </citation>
    <scope>NUCLEOTIDE SEQUENCE [LARGE SCALE GENOMIC DNA]</scope>
    <source>
        <strain evidence="2">NY0173</strain>
    </source>
</reference>
<evidence type="ECO:0000313" key="2">
    <source>
        <dbReference type="EMBL" id="GCA64588.1"/>
    </source>
</evidence>
<organism evidence="2 3">
    <name type="scientific">Kipferlia bialata</name>
    <dbReference type="NCBI Taxonomy" id="797122"/>
    <lineage>
        <taxon>Eukaryota</taxon>
        <taxon>Metamonada</taxon>
        <taxon>Carpediemonas-like organisms</taxon>
        <taxon>Kipferlia</taxon>
    </lineage>
</organism>
<accession>A0A391P098</accession>
<evidence type="ECO:0000256" key="1">
    <source>
        <dbReference type="SAM" id="MobiDB-lite"/>
    </source>
</evidence>
<sequence length="126" mass="13845">MNPVVTDAFRHLSDPALTLEWRRKCKELGVCCVCQTSVGSRTCEGECAKTYKRWCATASRLEKAAKMAAKGLDRHGHPMGVSGTGLEYPPPPPLLGARHDLAAREHSVLAREEACVRAENEISNRE</sequence>
<dbReference type="EMBL" id="BDIP01007774">
    <property type="protein sequence ID" value="GCA64588.1"/>
    <property type="molecule type" value="Genomic_DNA"/>
</dbReference>
<comment type="caution">
    <text evidence="2">The sequence shown here is derived from an EMBL/GenBank/DDBJ whole genome shotgun (WGS) entry which is preliminary data.</text>
</comment>
<dbReference type="Proteomes" id="UP000265618">
    <property type="component" value="Unassembled WGS sequence"/>
</dbReference>
<dbReference type="AlphaFoldDB" id="A0A391P098"/>
<keyword evidence="3" id="KW-1185">Reference proteome</keyword>
<gene>
    <name evidence="2" type="ORF">KIPB_014738</name>
</gene>
<evidence type="ECO:0000313" key="3">
    <source>
        <dbReference type="Proteomes" id="UP000265618"/>
    </source>
</evidence>
<feature type="non-terminal residue" evidence="2">
    <location>
        <position position="1"/>
    </location>
</feature>
<name>A0A391P098_9EUKA</name>
<protein>
    <submittedName>
        <fullName evidence="2">Uncharacterized protein</fullName>
    </submittedName>
</protein>
<feature type="region of interest" description="Disordered" evidence="1">
    <location>
        <begin position="75"/>
        <end position="97"/>
    </location>
</feature>
<proteinExistence type="predicted"/>